<dbReference type="GO" id="GO:0003677">
    <property type="term" value="F:DNA binding"/>
    <property type="evidence" value="ECO:0007669"/>
    <property type="project" value="InterPro"/>
</dbReference>
<dbReference type="Gene3D" id="3.40.50.2300">
    <property type="match status" value="1"/>
</dbReference>
<accession>E7G9K5</accession>
<dbReference type="GeneID" id="78231060"/>
<evidence type="ECO:0000259" key="3">
    <source>
        <dbReference type="PROSITE" id="PS50930"/>
    </source>
</evidence>
<dbReference type="PROSITE" id="PS50110">
    <property type="entry name" value="RESPONSE_REGULATORY"/>
    <property type="match status" value="1"/>
</dbReference>
<dbReference type="InterPro" id="IPR001789">
    <property type="entry name" value="Sig_transdc_resp-reg_receiver"/>
</dbReference>
<gene>
    <name evidence="4" type="ORF">HMPREF9488_01444</name>
</gene>
<dbReference type="EMBL" id="ADKX01000026">
    <property type="protein sequence ID" value="EFW05299.1"/>
    <property type="molecule type" value="Genomic_DNA"/>
</dbReference>
<dbReference type="Gene3D" id="2.40.50.1020">
    <property type="entry name" value="LytTr DNA-binding domain"/>
    <property type="match status" value="1"/>
</dbReference>
<reference evidence="4 5" key="1">
    <citation type="submission" date="2010-12" db="EMBL/GenBank/DDBJ databases">
        <title>The Genome Sequence of Coprobacillus sp. strain 29_1.</title>
        <authorList>
            <consortium name="The Broad Institute Genome Sequencing Platform"/>
            <person name="Earl A."/>
            <person name="Ward D."/>
            <person name="Feldgarden M."/>
            <person name="Gevers D."/>
            <person name="Daigneault M."/>
            <person name="Sibley C.D."/>
            <person name="White A."/>
            <person name="Strauss J."/>
            <person name="Allen-Vercoe E."/>
            <person name="Young S.K."/>
            <person name="Zeng Q."/>
            <person name="Gargeya S."/>
            <person name="Fitzgerald M."/>
            <person name="Haas B."/>
            <person name="Abouelleil A."/>
            <person name="Alvarado L."/>
            <person name="Arachchi H.M."/>
            <person name="Berlin A."/>
            <person name="Brown A."/>
            <person name="Chapman S.B."/>
            <person name="Chen Z."/>
            <person name="Dunbar C."/>
            <person name="Freedman E."/>
            <person name="Gearin G."/>
            <person name="Gellesch M."/>
            <person name="Goldberg J."/>
            <person name="Griggs A."/>
            <person name="Gujja S."/>
            <person name="Heilman E."/>
            <person name="Heiman D."/>
            <person name="Howarth C."/>
            <person name="Larson L."/>
            <person name="Lui A."/>
            <person name="MacDonald P.J.P."/>
            <person name="Mehta T."/>
            <person name="Montmayeur A."/>
            <person name="Murphy C."/>
            <person name="Neiman D."/>
            <person name="Pearson M."/>
            <person name="Priest M."/>
            <person name="Roberts A."/>
            <person name="Saif S."/>
            <person name="Shea T."/>
            <person name="Shenoy N."/>
            <person name="Sisk P."/>
            <person name="Stolte C."/>
            <person name="Sykes S."/>
            <person name="White J."/>
            <person name="Yandava C."/>
            <person name="Nusbaum C."/>
            <person name="Birren B."/>
        </authorList>
    </citation>
    <scope>NUCLEOTIDE SEQUENCE [LARGE SCALE GENOMIC DNA]</scope>
    <source>
        <strain evidence="4 5">29_1</strain>
    </source>
</reference>
<feature type="domain" description="Response regulatory" evidence="2">
    <location>
        <begin position="2"/>
        <end position="121"/>
    </location>
</feature>
<evidence type="ECO:0000256" key="1">
    <source>
        <dbReference type="PROSITE-ProRule" id="PRU00169"/>
    </source>
</evidence>
<dbReference type="STRING" id="100884.GCA_000269565_03292"/>
<dbReference type="HOGENOM" id="CLU_000445_14_2_9"/>
<keyword evidence="5" id="KW-1185">Reference proteome</keyword>
<proteinExistence type="predicted"/>
<dbReference type="PROSITE" id="PS50930">
    <property type="entry name" value="HTH_LYTTR"/>
    <property type="match status" value="1"/>
</dbReference>
<dbReference type="eggNOG" id="COG3279">
    <property type="taxonomic scope" value="Bacteria"/>
</dbReference>
<dbReference type="Proteomes" id="UP000003157">
    <property type="component" value="Unassembled WGS sequence"/>
</dbReference>
<dbReference type="SMART" id="SM00448">
    <property type="entry name" value="REC"/>
    <property type="match status" value="1"/>
</dbReference>
<feature type="domain" description="HTH LytTR-type" evidence="3">
    <location>
        <begin position="131"/>
        <end position="231"/>
    </location>
</feature>
<evidence type="ECO:0008006" key="6">
    <source>
        <dbReference type="Google" id="ProtNLM"/>
    </source>
</evidence>
<dbReference type="GO" id="GO:0000156">
    <property type="term" value="F:phosphorelay response regulator activity"/>
    <property type="evidence" value="ECO:0007669"/>
    <property type="project" value="InterPro"/>
</dbReference>
<dbReference type="OrthoDB" id="9802383at2"/>
<dbReference type="Pfam" id="PF04397">
    <property type="entry name" value="LytTR"/>
    <property type="match status" value="1"/>
</dbReference>
<dbReference type="PANTHER" id="PTHR37299">
    <property type="entry name" value="TRANSCRIPTIONAL REGULATOR-RELATED"/>
    <property type="match status" value="1"/>
</dbReference>
<dbReference type="Pfam" id="PF00072">
    <property type="entry name" value="Response_reg"/>
    <property type="match status" value="1"/>
</dbReference>
<evidence type="ECO:0000259" key="2">
    <source>
        <dbReference type="PROSITE" id="PS50110"/>
    </source>
</evidence>
<dbReference type="RefSeq" id="WP_008788559.1">
    <property type="nucleotide sequence ID" value="NZ_AKCB01000003.1"/>
</dbReference>
<feature type="modified residue" description="4-aspartylphosphate" evidence="1">
    <location>
        <position position="58"/>
    </location>
</feature>
<evidence type="ECO:0000313" key="5">
    <source>
        <dbReference type="Proteomes" id="UP000003157"/>
    </source>
</evidence>
<name>E7G9K5_9FIRM</name>
<keyword evidence="1" id="KW-0597">Phosphoprotein</keyword>
<dbReference type="SMART" id="SM00850">
    <property type="entry name" value="LytTR"/>
    <property type="match status" value="1"/>
</dbReference>
<dbReference type="InterPro" id="IPR007492">
    <property type="entry name" value="LytTR_DNA-bd_dom"/>
</dbReference>
<comment type="caution">
    <text evidence="4">The sequence shown here is derived from an EMBL/GenBank/DDBJ whole genome shotgun (WGS) entry which is preliminary data.</text>
</comment>
<dbReference type="InterPro" id="IPR011006">
    <property type="entry name" value="CheY-like_superfamily"/>
</dbReference>
<sequence length="236" mass="28187">MNIAICDDEAYYVNDIFKRLMTYKETNDDVSLYVDSFYDSRELMNSIMKKDYDLVYLDIELNDGNGINIAQMIHNIQPECMIIFITSHMNYFNQSFLVNAFQYMKKPVKEQFFISELERAMKRLEDTSRSFVFHTTEGNIVFDTKEILYIETAYREYKIHSTRGAFYGTIKSITEIKKALLECDFFKIQRSFIVNLEHIERYDSATITMTNKDMLPISKKKYKEFKEVFFKYLESQ</sequence>
<evidence type="ECO:0000313" key="4">
    <source>
        <dbReference type="EMBL" id="EFW05299.1"/>
    </source>
</evidence>
<dbReference type="PANTHER" id="PTHR37299:SF1">
    <property type="entry name" value="STAGE 0 SPORULATION PROTEIN A HOMOLOG"/>
    <property type="match status" value="1"/>
</dbReference>
<dbReference type="AlphaFoldDB" id="E7G9K5"/>
<organism evidence="4 5">
    <name type="scientific">Coprobacillus cateniformis</name>
    <dbReference type="NCBI Taxonomy" id="100884"/>
    <lineage>
        <taxon>Bacteria</taxon>
        <taxon>Bacillati</taxon>
        <taxon>Bacillota</taxon>
        <taxon>Erysipelotrichia</taxon>
        <taxon>Erysipelotrichales</taxon>
        <taxon>Coprobacillaceae</taxon>
        <taxon>Coprobacillus</taxon>
    </lineage>
</organism>
<dbReference type="InterPro" id="IPR046947">
    <property type="entry name" value="LytR-like"/>
</dbReference>
<dbReference type="SUPFAM" id="SSF52172">
    <property type="entry name" value="CheY-like"/>
    <property type="match status" value="1"/>
</dbReference>
<protein>
    <recommendedName>
        <fullName evidence="6">Stage 0 sporulation protein A homolog</fullName>
    </recommendedName>
</protein>